<dbReference type="STRING" id="1855912.LuPra_01876"/>
<evidence type="ECO:0000256" key="5">
    <source>
        <dbReference type="ARBA" id="ARBA00023163"/>
    </source>
</evidence>
<dbReference type="AlphaFoldDB" id="A0A143PJA4"/>
<dbReference type="GO" id="GO:0003677">
    <property type="term" value="F:DNA binding"/>
    <property type="evidence" value="ECO:0007669"/>
    <property type="project" value="UniProtKB-KW"/>
</dbReference>
<evidence type="ECO:0000256" key="1">
    <source>
        <dbReference type="ARBA" id="ARBA00010641"/>
    </source>
</evidence>
<evidence type="ECO:0000259" key="6">
    <source>
        <dbReference type="Pfam" id="PF04545"/>
    </source>
</evidence>
<dbReference type="NCBIfam" id="TIGR02937">
    <property type="entry name" value="sigma70-ECF"/>
    <property type="match status" value="1"/>
</dbReference>
<dbReference type="Gene3D" id="1.10.10.10">
    <property type="entry name" value="Winged helix-like DNA-binding domain superfamily/Winged helix DNA-binding domain"/>
    <property type="match status" value="1"/>
</dbReference>
<dbReference type="CDD" id="cd06171">
    <property type="entry name" value="Sigma70_r4"/>
    <property type="match status" value="1"/>
</dbReference>
<dbReference type="EMBL" id="CP015136">
    <property type="protein sequence ID" value="AMY08672.1"/>
    <property type="molecule type" value="Genomic_DNA"/>
</dbReference>
<keyword evidence="4" id="KW-0238">DNA-binding</keyword>
<protein>
    <submittedName>
        <fullName evidence="7">RNA polymerase sigma factor</fullName>
    </submittedName>
</protein>
<feature type="domain" description="RNA polymerase sigma-70 region 4" evidence="6">
    <location>
        <begin position="137"/>
        <end position="185"/>
    </location>
</feature>
<dbReference type="PANTHER" id="PTHR43133">
    <property type="entry name" value="RNA POLYMERASE ECF-TYPE SIGMA FACTO"/>
    <property type="match status" value="1"/>
</dbReference>
<dbReference type="InterPro" id="IPR013324">
    <property type="entry name" value="RNA_pol_sigma_r3/r4-like"/>
</dbReference>
<dbReference type="Proteomes" id="UP000076079">
    <property type="component" value="Chromosome"/>
</dbReference>
<sequence>MACRGHGGAYNAAVPSDLSDADVASRAAAGDSQAEAEMCRRMAPRLRLYGMRHLRSGAAADDLVQQVLLTTLEALRAGKLRDYEKLPHFVLGMARMTVLELRRGAKRRGALLEIYGAILVPEAPIEPEVDRERLGRCLQSLKERDRSVVMLTFYDDRAGSDVARFLGVSEANVRVIRHRAIRQLRGCMEGEVA</sequence>
<name>A0A143PJA4_LUTPR</name>
<evidence type="ECO:0000313" key="7">
    <source>
        <dbReference type="EMBL" id="AMY08672.1"/>
    </source>
</evidence>
<evidence type="ECO:0000256" key="4">
    <source>
        <dbReference type="ARBA" id="ARBA00023125"/>
    </source>
</evidence>
<reference evidence="8" key="2">
    <citation type="submission" date="2016-04" db="EMBL/GenBank/DDBJ databases">
        <title>First Complete Genome Sequence of a Subdivision 6 Acidobacterium.</title>
        <authorList>
            <person name="Huang S."/>
            <person name="Vieira S."/>
            <person name="Bunk B."/>
            <person name="Riedel T."/>
            <person name="Sproeer C."/>
            <person name="Overmann J."/>
        </authorList>
    </citation>
    <scope>NUCLEOTIDE SEQUENCE [LARGE SCALE GENOMIC DNA]</scope>
    <source>
        <strain evidence="8">DSM 100886 HEG_-6_39</strain>
    </source>
</reference>
<keyword evidence="3" id="KW-0731">Sigma factor</keyword>
<dbReference type="InterPro" id="IPR036388">
    <property type="entry name" value="WH-like_DNA-bd_sf"/>
</dbReference>
<reference evidence="7 8" key="1">
    <citation type="journal article" date="2016" name="Genome Announc.">
        <title>First Complete Genome Sequence of a Subdivision 6 Acidobacterium Strain.</title>
        <authorList>
            <person name="Huang S."/>
            <person name="Vieira S."/>
            <person name="Bunk B."/>
            <person name="Riedel T."/>
            <person name="Sproer C."/>
            <person name="Overmann J."/>
        </authorList>
    </citation>
    <scope>NUCLEOTIDE SEQUENCE [LARGE SCALE GENOMIC DNA]</scope>
    <source>
        <strain evidence="8">DSM 100886 HEG_-6_39</strain>
    </source>
</reference>
<dbReference type="KEGG" id="abac:LuPra_01876"/>
<keyword evidence="5" id="KW-0804">Transcription</keyword>
<dbReference type="InterPro" id="IPR014284">
    <property type="entry name" value="RNA_pol_sigma-70_dom"/>
</dbReference>
<dbReference type="InterPro" id="IPR013325">
    <property type="entry name" value="RNA_pol_sigma_r2"/>
</dbReference>
<proteinExistence type="inferred from homology"/>
<dbReference type="InterPro" id="IPR007630">
    <property type="entry name" value="RNA_pol_sigma70_r4"/>
</dbReference>
<dbReference type="SUPFAM" id="SSF88659">
    <property type="entry name" value="Sigma3 and sigma4 domains of RNA polymerase sigma factors"/>
    <property type="match status" value="1"/>
</dbReference>
<keyword evidence="2" id="KW-0805">Transcription regulation</keyword>
<dbReference type="Pfam" id="PF04545">
    <property type="entry name" value="Sigma70_r4"/>
    <property type="match status" value="1"/>
</dbReference>
<comment type="similarity">
    <text evidence="1">Belongs to the sigma-70 factor family. ECF subfamily.</text>
</comment>
<evidence type="ECO:0000256" key="2">
    <source>
        <dbReference type="ARBA" id="ARBA00023015"/>
    </source>
</evidence>
<dbReference type="SUPFAM" id="SSF88946">
    <property type="entry name" value="Sigma2 domain of RNA polymerase sigma factors"/>
    <property type="match status" value="1"/>
</dbReference>
<keyword evidence="8" id="KW-1185">Reference proteome</keyword>
<dbReference type="GO" id="GO:0016987">
    <property type="term" value="F:sigma factor activity"/>
    <property type="evidence" value="ECO:0007669"/>
    <property type="project" value="UniProtKB-KW"/>
</dbReference>
<gene>
    <name evidence="7" type="ORF">LuPra_01876</name>
</gene>
<dbReference type="Gene3D" id="1.10.1740.10">
    <property type="match status" value="1"/>
</dbReference>
<evidence type="ECO:0000313" key="8">
    <source>
        <dbReference type="Proteomes" id="UP000076079"/>
    </source>
</evidence>
<dbReference type="GO" id="GO:0006352">
    <property type="term" value="P:DNA-templated transcription initiation"/>
    <property type="evidence" value="ECO:0007669"/>
    <property type="project" value="InterPro"/>
</dbReference>
<dbReference type="InterPro" id="IPR039425">
    <property type="entry name" value="RNA_pol_sigma-70-like"/>
</dbReference>
<dbReference type="PANTHER" id="PTHR43133:SF8">
    <property type="entry name" value="RNA POLYMERASE SIGMA FACTOR HI_1459-RELATED"/>
    <property type="match status" value="1"/>
</dbReference>
<accession>A0A143PJA4</accession>
<organism evidence="7 8">
    <name type="scientific">Luteitalea pratensis</name>
    <dbReference type="NCBI Taxonomy" id="1855912"/>
    <lineage>
        <taxon>Bacteria</taxon>
        <taxon>Pseudomonadati</taxon>
        <taxon>Acidobacteriota</taxon>
        <taxon>Vicinamibacteria</taxon>
        <taxon>Vicinamibacterales</taxon>
        <taxon>Vicinamibacteraceae</taxon>
        <taxon>Luteitalea</taxon>
    </lineage>
</organism>
<evidence type="ECO:0000256" key="3">
    <source>
        <dbReference type="ARBA" id="ARBA00023082"/>
    </source>
</evidence>